<reference evidence="1" key="1">
    <citation type="journal article" date="2014" name="Int. J. Syst. Evol. Microbiol.">
        <title>Complete genome sequence of Corynebacterium casei LMG S-19264T (=DSM 44701T), isolated from a smear-ripened cheese.</title>
        <authorList>
            <consortium name="US DOE Joint Genome Institute (JGI-PGF)"/>
            <person name="Walter F."/>
            <person name="Albersmeier A."/>
            <person name="Kalinowski J."/>
            <person name="Ruckert C."/>
        </authorList>
    </citation>
    <scope>NUCLEOTIDE SEQUENCE</scope>
    <source>
        <strain evidence="1">JCM 10088</strain>
    </source>
</reference>
<accession>A0A830GVV1</accession>
<comment type="caution">
    <text evidence="1">The sequence shown here is derived from an EMBL/GenBank/DDBJ whole genome shotgun (WGS) entry which is preliminary data.</text>
</comment>
<reference evidence="1" key="2">
    <citation type="submission" date="2020-09" db="EMBL/GenBank/DDBJ databases">
        <authorList>
            <person name="Sun Q."/>
            <person name="Ohkuma M."/>
        </authorList>
    </citation>
    <scope>NUCLEOTIDE SEQUENCE</scope>
    <source>
        <strain evidence="1">JCM 10088</strain>
    </source>
</reference>
<dbReference type="AlphaFoldDB" id="A0A830GVV1"/>
<gene>
    <name evidence="1" type="ORF">GCM10007981_18920</name>
</gene>
<dbReference type="Proteomes" id="UP000610960">
    <property type="component" value="Unassembled WGS sequence"/>
</dbReference>
<keyword evidence="2" id="KW-1185">Reference proteome</keyword>
<organism evidence="1 2">
    <name type="scientific">Thermocladium modestius</name>
    <dbReference type="NCBI Taxonomy" id="62609"/>
    <lineage>
        <taxon>Archaea</taxon>
        <taxon>Thermoproteota</taxon>
        <taxon>Thermoprotei</taxon>
        <taxon>Thermoproteales</taxon>
        <taxon>Thermoproteaceae</taxon>
        <taxon>Thermocladium</taxon>
    </lineage>
</organism>
<proteinExistence type="predicted"/>
<name>A0A830GVV1_9CREN</name>
<evidence type="ECO:0000313" key="2">
    <source>
        <dbReference type="Proteomes" id="UP000610960"/>
    </source>
</evidence>
<sequence length="275" mass="29796">MVIAAIAAVLVVAAVVLVVTIKRPAVPVPSTSTISPPPISTTSTPSKSNATQLLLDEFNYGVSDWNQWACIYHNYSAADALSAINQSYVINLYYNIQYENTKNITYELAYPGLIHGYLTAKYPQCSLSLSLNESLHEVSGALSEINKTASALGIPSNELGTPLFVIFNNSTGTFTYVIGATPNAINSTLNVLHGGGTKASAAQLSLLRGLARSEYSLYFSRGSNTTVIEMLDPVCPFCAAFYYQYGGEMESLPVNLLFLYFPTHVMDYYYSALQG</sequence>
<dbReference type="EMBL" id="BMNL01000004">
    <property type="protein sequence ID" value="GGP22521.1"/>
    <property type="molecule type" value="Genomic_DNA"/>
</dbReference>
<protein>
    <submittedName>
        <fullName evidence="1">Uncharacterized protein</fullName>
    </submittedName>
</protein>
<evidence type="ECO:0000313" key="1">
    <source>
        <dbReference type="EMBL" id="GGP22521.1"/>
    </source>
</evidence>